<dbReference type="KEGG" id="bsol:FSW04_17655"/>
<feature type="compositionally biased region" description="Low complexity" evidence="1">
    <location>
        <begin position="22"/>
        <end position="34"/>
    </location>
</feature>
<dbReference type="Proteomes" id="UP000321805">
    <property type="component" value="Chromosome"/>
</dbReference>
<sequence>MRGIETGGGAGKATPKLRRPAKPAVVKPPKGDVASSGADYGMRQAKPVVDREVKQIRRRQTEAKDTKGNTDRNRAVAYKRTQAYLNDVQAASDGRQAPTNGQLDLSNRKTVFVPIDKTIVDRPRSDAEMRRFLETGQRPVKVGTRIQQAAIQAKVVAPAVKVLDTVARPSHGIAGAADAIAQGKGVGSAHHALTRGLEGKDKTTFSTVLQHLGVHNKALRTVGGFALDVGTDPTTYLTAGTGAPLRKVAADGLERELNKGLQIGLRGHIPLTDIGGEIKTSGRATSYLMRKTGASKVATKVRESGPVQGVGKAIIHDFRPKTRTPEQHAAFREAEARHRAGTHVAAQAIERRYGHALPKAIQQPEDYQSVIDAIEAGTVDELPVRLQHVATTISGDLSRMHSDAAARDLTGPARENYVPHVHKDMVGPAGKSKGGGRVTVAPEHARKIDKTLAELRAEGNSPFTEDLPRIVAKKANKEAARASLHDFWQSVANHARPVEPHQELHLHDGDMVYKVNPDGLEAVGKTDVRGDLKPDKAEIARVVGGERPGRYVVLHLADVHDLTQRLRGGAAAEGPARIYDKAQGALKTAYTVPNPAYHLRNLYGDSLNAFLGDTSAHSFRQAAQILETRAVRNRAERSAEHFTGGATAPKRLTKNIKIGDKTYTHGELLAEAEAHGAVGQGFIGRELTDLTGKAGPIQRASQYREDLPRLATYLSARKRGLSPAQAADWVAKHHFDYGDVTPFERAFARRVIPFYTFFARNTRLQAMKILTRPGKAATFSKVLTTAAQAAGFGSYDEYASQLKDYEQRGLPIPIRWNGKVYNLFAAPPQTDLNQLSPSAQDQWQNIANRVTFFKTVGEILENHSIFFQGQIQDPQHPYTRAPDAIAVLAETVPGLAKKLGVTHDWIDPNTGHKAWAWYAKTDYAVRSLPEGNFAIQQLLPDRGTRNQTSAQARLAFATGIKATPYKTDARALSTVKTELRDVGIELAHMRDFGQAEDPKHHGQYAPAYQALLDKQHKLAGQRDRLEASVGIPTATKLKRRPLTDEERFQRKINDFVTRDPNKDLQKRLDAFLQKSGG</sequence>
<feature type="compositionally biased region" description="Gly residues" evidence="1">
    <location>
        <begin position="1"/>
        <end position="11"/>
    </location>
</feature>
<evidence type="ECO:0000256" key="1">
    <source>
        <dbReference type="SAM" id="MobiDB-lite"/>
    </source>
</evidence>
<organism evidence="2 3">
    <name type="scientific">Baekduia soli</name>
    <dbReference type="NCBI Taxonomy" id="496014"/>
    <lineage>
        <taxon>Bacteria</taxon>
        <taxon>Bacillati</taxon>
        <taxon>Actinomycetota</taxon>
        <taxon>Thermoleophilia</taxon>
        <taxon>Solirubrobacterales</taxon>
        <taxon>Baekduiaceae</taxon>
        <taxon>Baekduia</taxon>
    </lineage>
</organism>
<gene>
    <name evidence="2" type="ORF">FSW04_17655</name>
</gene>
<keyword evidence="3" id="KW-1185">Reference proteome</keyword>
<dbReference type="AlphaFoldDB" id="A0A5B8U829"/>
<dbReference type="EMBL" id="CP042430">
    <property type="protein sequence ID" value="QEC49224.1"/>
    <property type="molecule type" value="Genomic_DNA"/>
</dbReference>
<evidence type="ECO:0000313" key="3">
    <source>
        <dbReference type="Proteomes" id="UP000321805"/>
    </source>
</evidence>
<evidence type="ECO:0000313" key="2">
    <source>
        <dbReference type="EMBL" id="QEC49224.1"/>
    </source>
</evidence>
<protein>
    <submittedName>
        <fullName evidence="2">Uncharacterized protein</fullName>
    </submittedName>
</protein>
<dbReference type="RefSeq" id="WP_146921587.1">
    <property type="nucleotide sequence ID" value="NZ_CP042430.1"/>
</dbReference>
<accession>A0A5B8U829</accession>
<proteinExistence type="predicted"/>
<reference evidence="2 3" key="1">
    <citation type="journal article" date="2018" name="J. Microbiol.">
        <title>Baekduia soli gen. nov., sp. nov., a novel bacterium isolated from the soil of Baekdu Mountain and proposal of a novel family name, Baekduiaceae fam. nov.</title>
        <authorList>
            <person name="An D.S."/>
            <person name="Siddiqi M.Z."/>
            <person name="Kim K.H."/>
            <person name="Yu H.S."/>
            <person name="Im W.T."/>
        </authorList>
    </citation>
    <scope>NUCLEOTIDE SEQUENCE [LARGE SCALE GENOMIC DNA]</scope>
    <source>
        <strain evidence="2 3">BR7-21</strain>
    </source>
</reference>
<dbReference type="OrthoDB" id="2497506at2"/>
<name>A0A5B8U829_9ACTN</name>
<feature type="region of interest" description="Disordered" evidence="1">
    <location>
        <begin position="1"/>
        <end position="51"/>
    </location>
</feature>